<comment type="caution">
    <text evidence="2">The sequence shown here is derived from an EMBL/GenBank/DDBJ whole genome shotgun (WGS) entry which is preliminary data.</text>
</comment>
<protein>
    <submittedName>
        <fullName evidence="2">Uncharacterized protein</fullName>
    </submittedName>
</protein>
<name>A0A2P5BYF1_PARAD</name>
<dbReference type="AlphaFoldDB" id="A0A2P5BYF1"/>
<feature type="compositionally biased region" description="Pro residues" evidence="1">
    <location>
        <begin position="83"/>
        <end position="93"/>
    </location>
</feature>
<accession>A0A2P5BYF1</accession>
<dbReference type="Proteomes" id="UP000237105">
    <property type="component" value="Unassembled WGS sequence"/>
</dbReference>
<reference evidence="3" key="1">
    <citation type="submission" date="2016-06" db="EMBL/GenBank/DDBJ databases">
        <title>Parallel loss of symbiosis genes in relatives of nitrogen-fixing non-legume Parasponia.</title>
        <authorList>
            <person name="Van Velzen R."/>
            <person name="Holmer R."/>
            <person name="Bu F."/>
            <person name="Rutten L."/>
            <person name="Van Zeijl A."/>
            <person name="Liu W."/>
            <person name="Santuari L."/>
            <person name="Cao Q."/>
            <person name="Sharma T."/>
            <person name="Shen D."/>
            <person name="Roswanjaya Y."/>
            <person name="Wardhani T."/>
            <person name="Kalhor M.S."/>
            <person name="Jansen J."/>
            <person name="Van den Hoogen J."/>
            <person name="Gungor B."/>
            <person name="Hartog M."/>
            <person name="Hontelez J."/>
            <person name="Verver J."/>
            <person name="Yang W.-C."/>
            <person name="Schijlen E."/>
            <person name="Repin R."/>
            <person name="Schilthuizen M."/>
            <person name="Schranz E."/>
            <person name="Heidstra R."/>
            <person name="Miyata K."/>
            <person name="Fedorova E."/>
            <person name="Kohlen W."/>
            <person name="Bisseling T."/>
            <person name="Smit S."/>
            <person name="Geurts R."/>
        </authorList>
    </citation>
    <scope>NUCLEOTIDE SEQUENCE [LARGE SCALE GENOMIC DNA]</scope>
    <source>
        <strain evidence="3">cv. WU1-14</strain>
    </source>
</reference>
<organism evidence="2 3">
    <name type="scientific">Parasponia andersonii</name>
    <name type="common">Sponia andersonii</name>
    <dbReference type="NCBI Taxonomy" id="3476"/>
    <lineage>
        <taxon>Eukaryota</taxon>
        <taxon>Viridiplantae</taxon>
        <taxon>Streptophyta</taxon>
        <taxon>Embryophyta</taxon>
        <taxon>Tracheophyta</taxon>
        <taxon>Spermatophyta</taxon>
        <taxon>Magnoliopsida</taxon>
        <taxon>eudicotyledons</taxon>
        <taxon>Gunneridae</taxon>
        <taxon>Pentapetalae</taxon>
        <taxon>rosids</taxon>
        <taxon>fabids</taxon>
        <taxon>Rosales</taxon>
        <taxon>Cannabaceae</taxon>
        <taxon>Parasponia</taxon>
    </lineage>
</organism>
<proteinExistence type="predicted"/>
<sequence>SWHLPRINLCHPFGPMSNSPQHPMSRGRDRRRSLWPDRRTRAPPLRSQSGGFRARRPSGWRLGLHYNDRVRPNWAGPTSNPGPLEPLPLPSQQPPQRSNGFSGLPVCGQGVRGERSEKVSGSQRGVDVLDRLGQVIWDSRVGEV</sequence>
<evidence type="ECO:0000313" key="2">
    <source>
        <dbReference type="EMBL" id="PON53842.1"/>
    </source>
</evidence>
<feature type="region of interest" description="Disordered" evidence="1">
    <location>
        <begin position="11"/>
        <end position="123"/>
    </location>
</feature>
<evidence type="ECO:0000256" key="1">
    <source>
        <dbReference type="SAM" id="MobiDB-lite"/>
    </source>
</evidence>
<keyword evidence="3" id="KW-1185">Reference proteome</keyword>
<feature type="non-terminal residue" evidence="2">
    <location>
        <position position="1"/>
    </location>
</feature>
<gene>
    <name evidence="2" type="ORF">PanWU01x14_200040</name>
</gene>
<evidence type="ECO:0000313" key="3">
    <source>
        <dbReference type="Proteomes" id="UP000237105"/>
    </source>
</evidence>
<dbReference type="EMBL" id="JXTB01000202">
    <property type="protein sequence ID" value="PON53842.1"/>
    <property type="molecule type" value="Genomic_DNA"/>
</dbReference>